<reference evidence="2" key="1">
    <citation type="submission" date="2021-05" db="EMBL/GenBank/DDBJ databases">
        <authorList>
            <person name="Alioto T."/>
            <person name="Alioto T."/>
            <person name="Gomez Garrido J."/>
        </authorList>
    </citation>
    <scope>NUCLEOTIDE SEQUENCE</scope>
</reference>
<dbReference type="EMBL" id="HBUF01276612">
    <property type="protein sequence ID" value="CAG6686460.1"/>
    <property type="molecule type" value="Transcribed_RNA"/>
</dbReference>
<proteinExistence type="predicted"/>
<name>A0A8D8TI06_9HEMI</name>
<protein>
    <submittedName>
        <fullName evidence="2">Uncharacterized protein</fullName>
    </submittedName>
</protein>
<organism evidence="2">
    <name type="scientific">Cacopsylla melanoneura</name>
    <dbReference type="NCBI Taxonomy" id="428564"/>
    <lineage>
        <taxon>Eukaryota</taxon>
        <taxon>Metazoa</taxon>
        <taxon>Ecdysozoa</taxon>
        <taxon>Arthropoda</taxon>
        <taxon>Hexapoda</taxon>
        <taxon>Insecta</taxon>
        <taxon>Pterygota</taxon>
        <taxon>Neoptera</taxon>
        <taxon>Paraneoptera</taxon>
        <taxon>Hemiptera</taxon>
        <taxon>Sternorrhyncha</taxon>
        <taxon>Psylloidea</taxon>
        <taxon>Psyllidae</taxon>
        <taxon>Psyllinae</taxon>
        <taxon>Cacopsylla</taxon>
    </lineage>
</organism>
<accession>A0A8D8TI06</accession>
<sequence>MVSRSILLVFSCLLTTFVHQSNSQANSKNITWTNMDMTVDWSGKLKEFIGKELCTSTGGNPPLCVQLSILMHTVYNFTAGTTTFSCETDANITPKKDGPICWLRHFEAASPGPLVIQVQLWSESPTLSRGRYSEGGSA</sequence>
<evidence type="ECO:0000256" key="1">
    <source>
        <dbReference type="SAM" id="SignalP"/>
    </source>
</evidence>
<feature type="signal peptide" evidence="1">
    <location>
        <begin position="1"/>
        <end position="23"/>
    </location>
</feature>
<dbReference type="AlphaFoldDB" id="A0A8D8TI06"/>
<keyword evidence="1" id="KW-0732">Signal</keyword>
<feature type="chain" id="PRO_5036262091" evidence="1">
    <location>
        <begin position="24"/>
        <end position="138"/>
    </location>
</feature>
<dbReference type="EMBL" id="HBUF01618842">
    <property type="protein sequence ID" value="CAG6780536.1"/>
    <property type="molecule type" value="Transcribed_RNA"/>
</dbReference>
<evidence type="ECO:0000313" key="2">
    <source>
        <dbReference type="EMBL" id="CAG6686460.1"/>
    </source>
</evidence>